<proteinExistence type="predicted"/>
<evidence type="ECO:0000313" key="3">
    <source>
        <dbReference type="Proteomes" id="UP001158576"/>
    </source>
</evidence>
<dbReference type="Proteomes" id="UP001158576">
    <property type="component" value="Chromosome 1"/>
</dbReference>
<evidence type="ECO:0000256" key="1">
    <source>
        <dbReference type="SAM" id="MobiDB-lite"/>
    </source>
</evidence>
<keyword evidence="3" id="KW-1185">Reference proteome</keyword>
<name>A0ABN7SST2_OIKDI</name>
<protein>
    <submittedName>
        <fullName evidence="2">Oidioi.mRNA.OKI2018_I69.chr1.g1649.t1.cds</fullName>
    </submittedName>
</protein>
<feature type="region of interest" description="Disordered" evidence="1">
    <location>
        <begin position="1"/>
        <end position="32"/>
    </location>
</feature>
<accession>A0ABN7SST2</accession>
<sequence length="201" mass="23007">MRSRIDEAVVSVEEATSLEEEKHTSLLPSEEVKESLEKRAKGEPLANVKCLECHCVGTVMKAKDQVVLRPNTVKKTLIDLGGGFFMPNIDKVKPTVKTASQKAKKFIEGFKNIENDNDDGSENGFFKRSIKEIEKFRERFARGVENARSEKETELMNIMEGLEREETKTPPQDNPCRFTGFFSDEFEGDNFWKSKKRFAFQ</sequence>
<dbReference type="EMBL" id="OU015566">
    <property type="protein sequence ID" value="CAG5104897.1"/>
    <property type="molecule type" value="Genomic_DNA"/>
</dbReference>
<evidence type="ECO:0000313" key="2">
    <source>
        <dbReference type="EMBL" id="CAG5104897.1"/>
    </source>
</evidence>
<feature type="compositionally biased region" description="Basic and acidic residues" evidence="1">
    <location>
        <begin position="19"/>
        <end position="32"/>
    </location>
</feature>
<organism evidence="2 3">
    <name type="scientific">Oikopleura dioica</name>
    <name type="common">Tunicate</name>
    <dbReference type="NCBI Taxonomy" id="34765"/>
    <lineage>
        <taxon>Eukaryota</taxon>
        <taxon>Metazoa</taxon>
        <taxon>Chordata</taxon>
        <taxon>Tunicata</taxon>
        <taxon>Appendicularia</taxon>
        <taxon>Copelata</taxon>
        <taxon>Oikopleuridae</taxon>
        <taxon>Oikopleura</taxon>
    </lineage>
</organism>
<gene>
    <name evidence="2" type="ORF">OKIOD_LOCUS10414</name>
</gene>
<reference evidence="2 3" key="1">
    <citation type="submission" date="2021-04" db="EMBL/GenBank/DDBJ databases">
        <authorList>
            <person name="Bliznina A."/>
        </authorList>
    </citation>
    <scope>NUCLEOTIDE SEQUENCE [LARGE SCALE GENOMIC DNA]</scope>
</reference>